<evidence type="ECO:0000313" key="3">
    <source>
        <dbReference type="Proteomes" id="UP000215914"/>
    </source>
</evidence>
<gene>
    <name evidence="2" type="ORF">HanXRQr2_Chr04g0156291</name>
</gene>
<protein>
    <submittedName>
        <fullName evidence="2">Uncharacterized protein</fullName>
    </submittedName>
</protein>
<accession>A0A9K3J7P5</accession>
<evidence type="ECO:0000313" key="2">
    <source>
        <dbReference type="EMBL" id="KAF5809365.1"/>
    </source>
</evidence>
<organism evidence="2 3">
    <name type="scientific">Helianthus annuus</name>
    <name type="common">Common sunflower</name>
    <dbReference type="NCBI Taxonomy" id="4232"/>
    <lineage>
        <taxon>Eukaryota</taxon>
        <taxon>Viridiplantae</taxon>
        <taxon>Streptophyta</taxon>
        <taxon>Embryophyta</taxon>
        <taxon>Tracheophyta</taxon>
        <taxon>Spermatophyta</taxon>
        <taxon>Magnoliopsida</taxon>
        <taxon>eudicotyledons</taxon>
        <taxon>Gunneridae</taxon>
        <taxon>Pentapetalae</taxon>
        <taxon>asterids</taxon>
        <taxon>campanulids</taxon>
        <taxon>Asterales</taxon>
        <taxon>Asteraceae</taxon>
        <taxon>Asteroideae</taxon>
        <taxon>Heliantheae alliance</taxon>
        <taxon>Heliantheae</taxon>
        <taxon>Helianthus</taxon>
    </lineage>
</organism>
<comment type="caution">
    <text evidence="2">The sequence shown here is derived from an EMBL/GenBank/DDBJ whole genome shotgun (WGS) entry which is preliminary data.</text>
</comment>
<reference evidence="2" key="2">
    <citation type="submission" date="2020-06" db="EMBL/GenBank/DDBJ databases">
        <title>Helianthus annuus Genome sequencing and assembly Release 2.</title>
        <authorList>
            <person name="Gouzy J."/>
            <person name="Langlade N."/>
            <person name="Munos S."/>
        </authorList>
    </citation>
    <scope>NUCLEOTIDE SEQUENCE</scope>
    <source>
        <tissue evidence="2">Leaves</tissue>
    </source>
</reference>
<keyword evidence="3" id="KW-1185">Reference proteome</keyword>
<evidence type="ECO:0000256" key="1">
    <source>
        <dbReference type="SAM" id="SignalP"/>
    </source>
</evidence>
<proteinExistence type="predicted"/>
<dbReference type="AlphaFoldDB" id="A0A9K3J7P5"/>
<feature type="chain" id="PRO_5039922149" evidence="1">
    <location>
        <begin position="18"/>
        <end position="123"/>
    </location>
</feature>
<keyword evidence="1" id="KW-0732">Signal</keyword>
<dbReference type="Gramene" id="mRNA:HanXRQr2_Chr04g0156291">
    <property type="protein sequence ID" value="CDS:HanXRQr2_Chr04g0156291.1"/>
    <property type="gene ID" value="HanXRQr2_Chr04g0156291"/>
</dbReference>
<dbReference type="EMBL" id="MNCJ02000319">
    <property type="protein sequence ID" value="KAF5809365.1"/>
    <property type="molecule type" value="Genomic_DNA"/>
</dbReference>
<sequence length="123" mass="13819">MSLVATFLFYLIQSTSLELPIPYHSSIPMGRTTTTTIKIIKESIHTFLNNYFYYTNQCLLALPFSSTILLSSPGSISLQNTIQFRLLSLFDSVGFPTSNELFSIFTLKLSQTITSSIQLLSFT</sequence>
<dbReference type="Proteomes" id="UP000215914">
    <property type="component" value="Unassembled WGS sequence"/>
</dbReference>
<reference evidence="2" key="1">
    <citation type="journal article" date="2017" name="Nature">
        <title>The sunflower genome provides insights into oil metabolism, flowering and Asterid evolution.</title>
        <authorList>
            <person name="Badouin H."/>
            <person name="Gouzy J."/>
            <person name="Grassa C.J."/>
            <person name="Murat F."/>
            <person name="Staton S.E."/>
            <person name="Cottret L."/>
            <person name="Lelandais-Briere C."/>
            <person name="Owens G.L."/>
            <person name="Carrere S."/>
            <person name="Mayjonade B."/>
            <person name="Legrand L."/>
            <person name="Gill N."/>
            <person name="Kane N.C."/>
            <person name="Bowers J.E."/>
            <person name="Hubner S."/>
            <person name="Bellec A."/>
            <person name="Berard A."/>
            <person name="Berges H."/>
            <person name="Blanchet N."/>
            <person name="Boniface M.C."/>
            <person name="Brunel D."/>
            <person name="Catrice O."/>
            <person name="Chaidir N."/>
            <person name="Claudel C."/>
            <person name="Donnadieu C."/>
            <person name="Faraut T."/>
            <person name="Fievet G."/>
            <person name="Helmstetter N."/>
            <person name="King M."/>
            <person name="Knapp S.J."/>
            <person name="Lai Z."/>
            <person name="Le Paslier M.C."/>
            <person name="Lippi Y."/>
            <person name="Lorenzon L."/>
            <person name="Mandel J.R."/>
            <person name="Marage G."/>
            <person name="Marchand G."/>
            <person name="Marquand E."/>
            <person name="Bret-Mestries E."/>
            <person name="Morien E."/>
            <person name="Nambeesan S."/>
            <person name="Nguyen T."/>
            <person name="Pegot-Espagnet P."/>
            <person name="Pouilly N."/>
            <person name="Raftis F."/>
            <person name="Sallet E."/>
            <person name="Schiex T."/>
            <person name="Thomas J."/>
            <person name="Vandecasteele C."/>
            <person name="Vares D."/>
            <person name="Vear F."/>
            <person name="Vautrin S."/>
            <person name="Crespi M."/>
            <person name="Mangin B."/>
            <person name="Burke J.M."/>
            <person name="Salse J."/>
            <person name="Munos S."/>
            <person name="Vincourt P."/>
            <person name="Rieseberg L.H."/>
            <person name="Langlade N.B."/>
        </authorList>
    </citation>
    <scope>NUCLEOTIDE SEQUENCE</scope>
    <source>
        <tissue evidence="2">Leaves</tissue>
    </source>
</reference>
<name>A0A9K3J7P5_HELAN</name>
<feature type="signal peptide" evidence="1">
    <location>
        <begin position="1"/>
        <end position="17"/>
    </location>
</feature>